<dbReference type="SUPFAM" id="SSF52091">
    <property type="entry name" value="SpoIIaa-like"/>
    <property type="match status" value="1"/>
</dbReference>
<dbReference type="Gene3D" id="3.30.750.24">
    <property type="entry name" value="STAS domain"/>
    <property type="match status" value="1"/>
</dbReference>
<dbReference type="EMBL" id="LR589075">
    <property type="protein sequence ID" value="VTO96715.1"/>
    <property type="molecule type" value="Genomic_DNA"/>
</dbReference>
<sequence>MAAPPRQPIRKCTMSLVIAGSVATPLALSTRLVYELGDPRSTLRATTDRCGEAVLIHTGGEIDARNEDTWRQLVSEAAASTGAPGPFIVDVTDVDFMGCCAFAVLADAAERCQRRGIELRLVSRQQIVSRIVRACGLRGVLSIYPTVDAALAARSR</sequence>
<evidence type="ECO:0000256" key="2">
    <source>
        <dbReference type="RuleBase" id="RU003749"/>
    </source>
</evidence>
<dbReference type="Pfam" id="PF01740">
    <property type="entry name" value="STAS"/>
    <property type="match status" value="1"/>
</dbReference>
<dbReference type="AlphaFoldDB" id="A0A653EJ02"/>
<dbReference type="InterPro" id="IPR036513">
    <property type="entry name" value="STAS_dom_sf"/>
</dbReference>
<accession>A0A653EJ02</accession>
<dbReference type="PANTHER" id="PTHR33495:SF2">
    <property type="entry name" value="ANTI-SIGMA FACTOR ANTAGONIST TM_1081-RELATED"/>
    <property type="match status" value="1"/>
</dbReference>
<gene>
    <name evidence="4" type="primary">rsfA_1</name>
    <name evidence="4" type="ORF">BIN_B_01691</name>
</gene>
<dbReference type="PROSITE" id="PS50801">
    <property type="entry name" value="STAS"/>
    <property type="match status" value="1"/>
</dbReference>
<feature type="domain" description="STAS" evidence="3">
    <location>
        <begin position="43"/>
        <end position="154"/>
    </location>
</feature>
<name>A0A653EJ02_9MYCO</name>
<evidence type="ECO:0000256" key="1">
    <source>
        <dbReference type="ARBA" id="ARBA00009013"/>
    </source>
</evidence>
<dbReference type="NCBIfam" id="TIGR00377">
    <property type="entry name" value="ant_ant_sig"/>
    <property type="match status" value="1"/>
</dbReference>
<organism evidence="4">
    <name type="scientific">Mycobacterium riyadhense</name>
    <dbReference type="NCBI Taxonomy" id="486698"/>
    <lineage>
        <taxon>Bacteria</taxon>
        <taxon>Bacillati</taxon>
        <taxon>Actinomycetota</taxon>
        <taxon>Actinomycetes</taxon>
        <taxon>Mycobacteriales</taxon>
        <taxon>Mycobacteriaceae</taxon>
        <taxon>Mycobacterium</taxon>
    </lineage>
</organism>
<dbReference type="InterPro" id="IPR003658">
    <property type="entry name" value="Anti-sigma_ant"/>
</dbReference>
<dbReference type="GO" id="GO:0043856">
    <property type="term" value="F:anti-sigma factor antagonist activity"/>
    <property type="evidence" value="ECO:0007669"/>
    <property type="project" value="InterPro"/>
</dbReference>
<evidence type="ECO:0000313" key="4">
    <source>
        <dbReference type="EMBL" id="VTO96715.1"/>
    </source>
</evidence>
<reference evidence="4" key="1">
    <citation type="submission" date="2019-05" db="EMBL/GenBank/DDBJ databases">
        <authorList>
            <person name="Naeem R."/>
            <person name="Antony C."/>
            <person name="Guan Q."/>
        </authorList>
    </citation>
    <scope>NUCLEOTIDE SEQUENCE</scope>
    <source>
        <strain evidence="4">2</strain>
    </source>
</reference>
<dbReference type="PANTHER" id="PTHR33495">
    <property type="entry name" value="ANTI-SIGMA FACTOR ANTAGONIST TM_1081-RELATED-RELATED"/>
    <property type="match status" value="1"/>
</dbReference>
<evidence type="ECO:0000259" key="3">
    <source>
        <dbReference type="PROSITE" id="PS50801"/>
    </source>
</evidence>
<protein>
    <recommendedName>
        <fullName evidence="2">Anti-sigma factor antagonist</fullName>
    </recommendedName>
</protein>
<dbReference type="InterPro" id="IPR002645">
    <property type="entry name" value="STAS_dom"/>
</dbReference>
<dbReference type="CDD" id="cd07043">
    <property type="entry name" value="STAS_anti-anti-sigma_factors"/>
    <property type="match status" value="1"/>
</dbReference>
<comment type="similarity">
    <text evidence="1 2">Belongs to the anti-sigma-factor antagonist family.</text>
</comment>
<proteinExistence type="inferred from homology"/>